<dbReference type="Proteomes" id="UP000245934">
    <property type="component" value="Unassembled WGS sequence"/>
</dbReference>
<reference evidence="2 3" key="1">
    <citation type="submission" date="2018-05" db="EMBL/GenBank/DDBJ databases">
        <title>Draft genome of Methanospirillum stamsii Pt1.</title>
        <authorList>
            <person name="Dueholm M.S."/>
            <person name="Nielsen P.H."/>
            <person name="Bakmann L.F."/>
            <person name="Otzen D.E."/>
        </authorList>
    </citation>
    <scope>NUCLEOTIDE SEQUENCE [LARGE SCALE GENOMIC DNA]</scope>
    <source>
        <strain evidence="2 3">Pt1</strain>
    </source>
</reference>
<dbReference type="InterPro" id="IPR002934">
    <property type="entry name" value="Polymerase_NTP_transf_dom"/>
</dbReference>
<dbReference type="EMBL" id="QGMZ01000041">
    <property type="protein sequence ID" value="PWR70477.1"/>
    <property type="molecule type" value="Genomic_DNA"/>
</dbReference>
<sequence>MNAINSFVQEITQKYPDKINNVIIYGSVARGEDTRESDVDLLITGKLDDWRFERELINIAFDIGLENGVYLSVKYLPQDRFAKAGSFSFFRTVSEEGVFVVSK</sequence>
<keyword evidence="2" id="KW-0808">Transferase</keyword>
<comment type="caution">
    <text evidence="2">The sequence shown here is derived from an EMBL/GenBank/DDBJ whole genome shotgun (WGS) entry which is preliminary data.</text>
</comment>
<dbReference type="PANTHER" id="PTHR33933:SF3">
    <property type="entry name" value="PROTEIN ADENYLYLTRANSFERASE MJ0604-RELATED"/>
    <property type="match status" value="1"/>
</dbReference>
<dbReference type="CDD" id="cd05403">
    <property type="entry name" value="NT_KNTase_like"/>
    <property type="match status" value="1"/>
</dbReference>
<keyword evidence="3" id="KW-1185">Reference proteome</keyword>
<dbReference type="Pfam" id="PF01909">
    <property type="entry name" value="NTP_transf_2"/>
    <property type="match status" value="1"/>
</dbReference>
<dbReference type="SUPFAM" id="SSF81301">
    <property type="entry name" value="Nucleotidyltransferase"/>
    <property type="match status" value="1"/>
</dbReference>
<proteinExistence type="predicted"/>
<feature type="domain" description="Polymerase nucleotidyl transferase" evidence="1">
    <location>
        <begin position="6"/>
        <end position="78"/>
    </location>
</feature>
<evidence type="ECO:0000313" key="3">
    <source>
        <dbReference type="Proteomes" id="UP000245934"/>
    </source>
</evidence>
<accession>A0A2V2N2T3</accession>
<dbReference type="GO" id="GO:0016779">
    <property type="term" value="F:nucleotidyltransferase activity"/>
    <property type="evidence" value="ECO:0007669"/>
    <property type="project" value="InterPro"/>
</dbReference>
<name>A0A2V2N2T3_9EURY</name>
<dbReference type="InterPro" id="IPR052548">
    <property type="entry name" value="Type_VII_TA_antitoxin"/>
</dbReference>
<dbReference type="InterPro" id="IPR043519">
    <property type="entry name" value="NT_sf"/>
</dbReference>
<gene>
    <name evidence="2" type="ORF">DLD82_15505</name>
</gene>
<dbReference type="Gene3D" id="3.30.460.10">
    <property type="entry name" value="Beta Polymerase, domain 2"/>
    <property type="match status" value="1"/>
</dbReference>
<organism evidence="2 3">
    <name type="scientific">Methanospirillum stamsii</name>
    <dbReference type="NCBI Taxonomy" id="1277351"/>
    <lineage>
        <taxon>Archaea</taxon>
        <taxon>Methanobacteriati</taxon>
        <taxon>Methanobacteriota</taxon>
        <taxon>Stenosarchaea group</taxon>
        <taxon>Methanomicrobia</taxon>
        <taxon>Methanomicrobiales</taxon>
        <taxon>Methanospirillaceae</taxon>
        <taxon>Methanospirillum</taxon>
    </lineage>
</organism>
<protein>
    <submittedName>
        <fullName evidence="2">Nucleotidyltransferase domain-containing protein</fullName>
    </submittedName>
</protein>
<dbReference type="AlphaFoldDB" id="A0A2V2N2T3"/>
<dbReference type="PANTHER" id="PTHR33933">
    <property type="entry name" value="NUCLEOTIDYLTRANSFERASE"/>
    <property type="match status" value="1"/>
</dbReference>
<evidence type="ECO:0000313" key="2">
    <source>
        <dbReference type="EMBL" id="PWR70477.1"/>
    </source>
</evidence>
<evidence type="ECO:0000259" key="1">
    <source>
        <dbReference type="Pfam" id="PF01909"/>
    </source>
</evidence>